<accession>A0A1B6LNB9</accession>
<sequence>MGLADYKGVLGTAASISSFVLLLSPSVLCLKIWKNKSSNNIPFPPLMEAMARSILMFQQGLVMGVWPIMITHTIGLLLNTTYITIYLTFTKDKTEAWRCMLRWATMLVPITAYAFYEDKTLLEVRFGSLVTTVTMSLMLYHLYAVVYRRFPTMLIDIAARLPFILTDQSVWDQHGLSAHCGTSRQIGFMPINLVGM</sequence>
<keyword evidence="1" id="KW-0812">Transmembrane</keyword>
<feature type="transmembrane region" description="Helical" evidence="1">
    <location>
        <begin position="128"/>
        <end position="146"/>
    </location>
</feature>
<name>A0A1B6LNB9_9HEMI</name>
<gene>
    <name evidence="3" type="ORF">g.20846</name>
    <name evidence="2" type="ORF">g.20848</name>
</gene>
<dbReference type="AlphaFoldDB" id="A0A1B6LNB9"/>
<dbReference type="GO" id="GO:0016020">
    <property type="term" value="C:membrane"/>
    <property type="evidence" value="ECO:0007669"/>
    <property type="project" value="InterPro"/>
</dbReference>
<keyword evidence="1" id="KW-1133">Transmembrane helix</keyword>
<protein>
    <submittedName>
        <fullName evidence="3">Uncharacterized protein</fullName>
    </submittedName>
</protein>
<feature type="transmembrane region" description="Helical" evidence="1">
    <location>
        <begin position="53"/>
        <end position="78"/>
    </location>
</feature>
<keyword evidence="1" id="KW-0472">Membrane</keyword>
<evidence type="ECO:0000256" key="1">
    <source>
        <dbReference type="SAM" id="Phobius"/>
    </source>
</evidence>
<dbReference type="EMBL" id="GEBQ01014973">
    <property type="protein sequence ID" value="JAT25004.1"/>
    <property type="molecule type" value="Transcribed_RNA"/>
</dbReference>
<dbReference type="InterPro" id="IPR004316">
    <property type="entry name" value="SWEET_rpt"/>
</dbReference>
<dbReference type="EMBL" id="GEBQ01022531">
    <property type="protein sequence ID" value="JAT17446.1"/>
    <property type="molecule type" value="Transcribed_RNA"/>
</dbReference>
<proteinExistence type="predicted"/>
<organism evidence="3">
    <name type="scientific">Graphocephala atropunctata</name>
    <dbReference type="NCBI Taxonomy" id="36148"/>
    <lineage>
        <taxon>Eukaryota</taxon>
        <taxon>Metazoa</taxon>
        <taxon>Ecdysozoa</taxon>
        <taxon>Arthropoda</taxon>
        <taxon>Hexapoda</taxon>
        <taxon>Insecta</taxon>
        <taxon>Pterygota</taxon>
        <taxon>Neoptera</taxon>
        <taxon>Paraneoptera</taxon>
        <taxon>Hemiptera</taxon>
        <taxon>Auchenorrhyncha</taxon>
        <taxon>Membracoidea</taxon>
        <taxon>Cicadellidae</taxon>
        <taxon>Cicadellinae</taxon>
        <taxon>Cicadellini</taxon>
        <taxon>Graphocephala</taxon>
    </lineage>
</organism>
<reference evidence="3" key="1">
    <citation type="submission" date="2015-11" db="EMBL/GenBank/DDBJ databases">
        <title>De novo transcriptome assembly of four potential Pierce s Disease insect vectors from Arizona vineyards.</title>
        <authorList>
            <person name="Tassone E.E."/>
        </authorList>
    </citation>
    <scope>NUCLEOTIDE SEQUENCE</scope>
</reference>
<evidence type="ECO:0000313" key="2">
    <source>
        <dbReference type="EMBL" id="JAT17446.1"/>
    </source>
</evidence>
<feature type="transmembrane region" description="Helical" evidence="1">
    <location>
        <begin position="99"/>
        <end position="116"/>
    </location>
</feature>
<evidence type="ECO:0000313" key="3">
    <source>
        <dbReference type="EMBL" id="JAT25004.1"/>
    </source>
</evidence>
<dbReference type="Gene3D" id="1.20.1280.290">
    <property type="match status" value="1"/>
</dbReference>
<dbReference type="Pfam" id="PF03083">
    <property type="entry name" value="MtN3_slv"/>
    <property type="match status" value="1"/>
</dbReference>